<evidence type="ECO:0000313" key="3">
    <source>
        <dbReference type="Proteomes" id="UP000636518"/>
    </source>
</evidence>
<dbReference type="GO" id="GO:0003677">
    <property type="term" value="F:DNA binding"/>
    <property type="evidence" value="ECO:0007669"/>
    <property type="project" value="InterPro"/>
</dbReference>
<dbReference type="Proteomes" id="UP000636518">
    <property type="component" value="Unassembled WGS sequence"/>
</dbReference>
<reference evidence="1 3" key="1">
    <citation type="journal article" date="2020" name="Microorganisms">
        <title>Reliable Identification of Environmental Pseudomonas Isolates Using the rpoD Gene.</title>
        <authorList>
            <consortium name="The Broad Institute Genome Sequencing Platform"/>
            <person name="Girard L."/>
            <person name="Lood C."/>
            <person name="Rokni-Zadeh H."/>
            <person name="van Noort V."/>
            <person name="Lavigne R."/>
            <person name="De Mot R."/>
        </authorList>
    </citation>
    <scope>NUCLEOTIDE SEQUENCE</scope>
    <source>
        <strain evidence="1 3">SWRI12</strain>
    </source>
</reference>
<evidence type="ECO:0000313" key="1">
    <source>
        <dbReference type="EMBL" id="MBC3391547.1"/>
    </source>
</evidence>
<keyword evidence="3" id="KW-1185">Reference proteome</keyword>
<organism evidence="1">
    <name type="scientific">Pseudomonas zanjanensis</name>
    <dbReference type="NCBI Taxonomy" id="2745496"/>
    <lineage>
        <taxon>Bacteria</taxon>
        <taxon>Pseudomonadati</taxon>
        <taxon>Pseudomonadota</taxon>
        <taxon>Gammaproteobacteria</taxon>
        <taxon>Pseudomonadales</taxon>
        <taxon>Pseudomonadaceae</taxon>
        <taxon>Pseudomonas</taxon>
    </lineage>
</organism>
<gene>
    <name evidence="2" type="ORF">HU715_013585</name>
    <name evidence="1" type="ORF">HU715_17975</name>
</gene>
<evidence type="ECO:0000313" key="2">
    <source>
        <dbReference type="EMBL" id="MBV4496398.1"/>
    </source>
</evidence>
<accession>A0A923JLC6</accession>
<dbReference type="Gene3D" id="1.10.260.40">
    <property type="entry name" value="lambda repressor-like DNA-binding domains"/>
    <property type="match status" value="1"/>
</dbReference>
<name>A0A923JLC6_9PSED</name>
<sequence>MTTMQAWLKQAADEERDRVAKAAGTSVGYLYQIAGGHRKASPELCKKLQDATDGVLTVSMIRPDLYLLIVGADPKSAA</sequence>
<dbReference type="EMBL" id="JABWRB020000001">
    <property type="protein sequence ID" value="MBV4496398.1"/>
    <property type="molecule type" value="Genomic_DNA"/>
</dbReference>
<protein>
    <submittedName>
        <fullName evidence="2">Helix-turn-helix domain-containing protein</fullName>
    </submittedName>
</protein>
<proteinExistence type="predicted"/>
<dbReference type="AlphaFoldDB" id="A0A923JLC6"/>
<dbReference type="InterPro" id="IPR010982">
    <property type="entry name" value="Lambda_DNA-bd_dom_sf"/>
</dbReference>
<reference evidence="1" key="2">
    <citation type="submission" date="2020-07" db="EMBL/GenBank/DDBJ databases">
        <authorList>
            <person name="Lood C."/>
            <person name="Girard L."/>
        </authorList>
    </citation>
    <scope>NUCLEOTIDE SEQUENCE</scope>
    <source>
        <strain evidence="1">SWRI12</strain>
    </source>
</reference>
<dbReference type="RefSeq" id="WP_186707464.1">
    <property type="nucleotide sequence ID" value="NZ_JABWRB020000001.1"/>
</dbReference>
<dbReference type="EMBL" id="JABWRB010000023">
    <property type="protein sequence ID" value="MBC3391547.1"/>
    <property type="molecule type" value="Genomic_DNA"/>
</dbReference>
<reference evidence="2" key="3">
    <citation type="submission" date="2021-06" db="EMBL/GenBank/DDBJ databases">
        <title>Updating the genus Pseudomonas: Description of 43 new species and partition of the Pseudomonas putida group.</title>
        <authorList>
            <person name="Girard L."/>
            <person name="Lood C."/>
            <person name="Vandamme P."/>
            <person name="Rokni-Zadeh H."/>
            <person name="Van Noort V."/>
            <person name="Hofte M."/>
            <person name="Lavigne R."/>
            <person name="De Mot R."/>
        </authorList>
    </citation>
    <scope>NUCLEOTIDE SEQUENCE</scope>
    <source>
        <strain evidence="2">SWRI12</strain>
    </source>
</reference>
<comment type="caution">
    <text evidence="1">The sequence shown here is derived from an EMBL/GenBank/DDBJ whole genome shotgun (WGS) entry which is preliminary data.</text>
</comment>